<protein>
    <recommendedName>
        <fullName evidence="7">ABC-2 type transport system permease protein</fullName>
    </recommendedName>
</protein>
<feature type="transmembrane region" description="Helical" evidence="2">
    <location>
        <begin position="31"/>
        <end position="53"/>
    </location>
</feature>
<reference evidence="6" key="2">
    <citation type="journal article" date="2019" name="Int. J. Syst. Evol. Microbiol.">
        <title>The Global Catalogue of Microorganisms (GCM) 10K type strain sequencing project: providing services to taxonomists for standard genome sequencing and annotation.</title>
        <authorList>
            <consortium name="The Broad Institute Genomics Platform"/>
            <consortium name="The Broad Institute Genome Sequencing Center for Infectious Disease"/>
            <person name="Wu L."/>
            <person name="Ma J."/>
        </authorList>
    </citation>
    <scope>NUCLEOTIDE SEQUENCE [LARGE SCALE GENOMIC DNA]</scope>
    <source>
        <strain evidence="6">NBRC 113072</strain>
    </source>
</reference>
<dbReference type="EMBL" id="BSUO01000001">
    <property type="protein sequence ID" value="GMA37991.1"/>
    <property type="molecule type" value="Genomic_DNA"/>
</dbReference>
<evidence type="ECO:0000256" key="2">
    <source>
        <dbReference type="SAM" id="Phobius"/>
    </source>
</evidence>
<evidence type="ECO:0000256" key="1">
    <source>
        <dbReference type="SAM" id="MobiDB-lite"/>
    </source>
</evidence>
<accession>A0ABQ6IYU5</accession>
<feature type="transmembrane region" description="Helical" evidence="2">
    <location>
        <begin position="147"/>
        <end position="170"/>
    </location>
</feature>
<feature type="transmembrane region" description="Helical" evidence="2">
    <location>
        <begin position="360"/>
        <end position="385"/>
    </location>
</feature>
<reference evidence="5" key="1">
    <citation type="journal article" date="2014" name="Int. J. Syst. Evol. Microbiol.">
        <title>Complete genome of a new Firmicutes species belonging to the dominant human colonic microbiota ('Ruminococcus bicirculans') reveals two chromosomes and a selective capacity to utilize plant glucans.</title>
        <authorList>
            <consortium name="NISC Comparative Sequencing Program"/>
            <person name="Wegmann U."/>
            <person name="Louis P."/>
            <person name="Goesmann A."/>
            <person name="Henrissat B."/>
            <person name="Duncan S.H."/>
            <person name="Flint H.J."/>
        </authorList>
    </citation>
    <scope>NUCLEOTIDE SEQUENCE</scope>
    <source>
        <strain evidence="5">NBRC 113072</strain>
    </source>
</reference>
<feature type="transmembrane region" description="Helical" evidence="2">
    <location>
        <begin position="177"/>
        <end position="201"/>
    </location>
</feature>
<evidence type="ECO:0000313" key="4">
    <source>
        <dbReference type="EMBL" id="GMA42374.1"/>
    </source>
</evidence>
<keyword evidence="6" id="KW-1185">Reference proteome</keyword>
<feature type="transmembrane region" description="Helical" evidence="2">
    <location>
        <begin position="65"/>
        <end position="85"/>
    </location>
</feature>
<sequence length="432" mass="45443">MTTTDVRPSTRSRVSLSGAVRAEFVRAKGSAAARFAAAGLALALLQAAGWLLVPSGPVRDWSALFGWQSLYATGLLAPVVALLAASASSREARAREGGTWARPLTPGVAWTARSLVLAWQSLLLHLALTMPLIGLGLLTGLGDPPVARFVTLWLVLWGTSLLPLILSLVLARRVGMLLTVGFALIWQVAGTITAESSLWWAQPWSWGVRAVLPVLEIHANAVGLDPDSPIRLQNPWWPTLACLVAAGAVPAVTAWACSAGEPRRVGLRAWLVRLRGGGGPRGHLSTTEDAPAADQGSPLVRRDFSPRGPIVRGRPRPVRAQLALLRGTGVFPLVLVTLGVVALVGAIWDAEYVRGVATWLVVPLGSCVLAALAWSAMAPGWRVAVLRMTPGGSRRRCSACVSGCSRWSSRGSLSSPPSAAGSRSPSRSCSSP</sequence>
<evidence type="ECO:0000313" key="5">
    <source>
        <dbReference type="EMBL" id="GMA42523.1"/>
    </source>
</evidence>
<reference evidence="5" key="3">
    <citation type="submission" date="2023-02" db="EMBL/GenBank/DDBJ databases">
        <authorList>
            <person name="Sun Q."/>
            <person name="Mori K."/>
        </authorList>
    </citation>
    <scope>NUCLEOTIDE SEQUENCE</scope>
    <source>
        <strain evidence="5">NBRC 113072</strain>
    </source>
</reference>
<feature type="transmembrane region" description="Helical" evidence="2">
    <location>
        <begin position="323"/>
        <end position="348"/>
    </location>
</feature>
<dbReference type="EMBL" id="BSUO01000003">
    <property type="protein sequence ID" value="GMA42523.1"/>
    <property type="molecule type" value="Genomic_DNA"/>
</dbReference>
<name>A0ABQ6IYU5_9MICO</name>
<comment type="caution">
    <text evidence="5">The sequence shown here is derived from an EMBL/GenBank/DDBJ whole genome shotgun (WGS) entry which is preliminary data.</text>
</comment>
<keyword evidence="2" id="KW-1133">Transmembrane helix</keyword>
<evidence type="ECO:0000313" key="6">
    <source>
        <dbReference type="Proteomes" id="UP001157126"/>
    </source>
</evidence>
<feature type="transmembrane region" description="Helical" evidence="2">
    <location>
        <begin position="122"/>
        <end position="141"/>
    </location>
</feature>
<feature type="transmembrane region" description="Helical" evidence="2">
    <location>
        <begin position="236"/>
        <end position="258"/>
    </location>
</feature>
<gene>
    <name evidence="3" type="ORF">GCM10025883_00360</name>
    <name evidence="4" type="ORF">GCM10025883_44190</name>
    <name evidence="5" type="ORF">GCM10025883_45680</name>
</gene>
<evidence type="ECO:0008006" key="7">
    <source>
        <dbReference type="Google" id="ProtNLM"/>
    </source>
</evidence>
<feature type="region of interest" description="Disordered" evidence="1">
    <location>
        <begin position="405"/>
        <end position="432"/>
    </location>
</feature>
<feature type="region of interest" description="Disordered" evidence="1">
    <location>
        <begin position="279"/>
        <end position="298"/>
    </location>
</feature>
<keyword evidence="2" id="KW-0812">Transmembrane</keyword>
<organism evidence="5 6">
    <name type="scientific">Mobilicoccus caccae</name>
    <dbReference type="NCBI Taxonomy" id="1859295"/>
    <lineage>
        <taxon>Bacteria</taxon>
        <taxon>Bacillati</taxon>
        <taxon>Actinomycetota</taxon>
        <taxon>Actinomycetes</taxon>
        <taxon>Micrococcales</taxon>
        <taxon>Dermatophilaceae</taxon>
        <taxon>Mobilicoccus</taxon>
    </lineage>
</organism>
<keyword evidence="2" id="KW-0472">Membrane</keyword>
<dbReference type="Proteomes" id="UP001157126">
    <property type="component" value="Unassembled WGS sequence"/>
</dbReference>
<dbReference type="RefSeq" id="WP_284302066.1">
    <property type="nucleotide sequence ID" value="NZ_BSUO01000001.1"/>
</dbReference>
<proteinExistence type="predicted"/>
<dbReference type="EMBL" id="BSUO01000001">
    <property type="protein sequence ID" value="GMA42374.1"/>
    <property type="molecule type" value="Genomic_DNA"/>
</dbReference>
<evidence type="ECO:0000313" key="3">
    <source>
        <dbReference type="EMBL" id="GMA37991.1"/>
    </source>
</evidence>